<evidence type="ECO:0000256" key="4">
    <source>
        <dbReference type="ARBA" id="ARBA00023163"/>
    </source>
</evidence>
<dbReference type="InterPro" id="IPR036390">
    <property type="entry name" value="WH_DNA-bd_sf"/>
</dbReference>
<dbReference type="InterPro" id="IPR005650">
    <property type="entry name" value="BlaI_family"/>
</dbReference>
<organism evidence="5 6">
    <name type="scientific">Paenibacillus baimaensis</name>
    <dbReference type="NCBI Taxonomy" id="2982185"/>
    <lineage>
        <taxon>Bacteria</taxon>
        <taxon>Bacillati</taxon>
        <taxon>Bacillota</taxon>
        <taxon>Bacilli</taxon>
        <taxon>Bacillales</taxon>
        <taxon>Paenibacillaceae</taxon>
        <taxon>Paenibacillus</taxon>
    </lineage>
</organism>
<dbReference type="SUPFAM" id="SSF46785">
    <property type="entry name" value="Winged helix' DNA-binding domain"/>
    <property type="match status" value="1"/>
</dbReference>
<dbReference type="RefSeq" id="WP_076238053.1">
    <property type="nucleotide sequence ID" value="NZ_JAOQIO010000121.1"/>
</dbReference>
<dbReference type="EMBL" id="JAOQIO010000121">
    <property type="protein sequence ID" value="MCU6797434.1"/>
    <property type="molecule type" value="Genomic_DNA"/>
</dbReference>
<comment type="similarity">
    <text evidence="1">Belongs to the BlaI transcriptional regulatory family.</text>
</comment>
<evidence type="ECO:0000256" key="2">
    <source>
        <dbReference type="ARBA" id="ARBA00023015"/>
    </source>
</evidence>
<protein>
    <submittedName>
        <fullName evidence="5">BlaI/MecI/CopY family transcriptional regulator</fullName>
    </submittedName>
</protein>
<proteinExistence type="inferred from homology"/>
<comment type="caution">
    <text evidence="5">The sequence shown here is derived from an EMBL/GenBank/DDBJ whole genome shotgun (WGS) entry which is preliminary data.</text>
</comment>
<keyword evidence="6" id="KW-1185">Reference proteome</keyword>
<evidence type="ECO:0000256" key="3">
    <source>
        <dbReference type="ARBA" id="ARBA00023125"/>
    </source>
</evidence>
<keyword evidence="4" id="KW-0804">Transcription</keyword>
<gene>
    <name evidence="5" type="ORF">OB236_35450</name>
</gene>
<dbReference type="InterPro" id="IPR036388">
    <property type="entry name" value="WH-like_DNA-bd_sf"/>
</dbReference>
<dbReference type="Pfam" id="PF03965">
    <property type="entry name" value="Penicillinase_R"/>
    <property type="match status" value="1"/>
</dbReference>
<accession>A0ABT2URZ6</accession>
<sequence length="142" mass="16709">MKINKYMFQEEGLHRFLGTLEARIMEVFWVSEELSIKQMHHKLNEESPYSINTIMTVMNRLYDKGLLHRHTEGKGRTKLTHFKAASTKEQFLAEQTKNVTRGLIEDFGDLMVTHIVDVIDEADPHLIQTLETKLQELKKRNR</sequence>
<evidence type="ECO:0000256" key="1">
    <source>
        <dbReference type="ARBA" id="ARBA00011046"/>
    </source>
</evidence>
<reference evidence="5 6" key="1">
    <citation type="submission" date="2022-09" db="EMBL/GenBank/DDBJ databases">
        <authorList>
            <person name="Han X.L."/>
            <person name="Wang Q."/>
            <person name="Lu T."/>
        </authorList>
    </citation>
    <scope>NUCLEOTIDE SEQUENCE [LARGE SCALE GENOMIC DNA]</scope>
    <source>
        <strain evidence="5 6">WQ 127069</strain>
    </source>
</reference>
<evidence type="ECO:0000313" key="6">
    <source>
        <dbReference type="Proteomes" id="UP001652445"/>
    </source>
</evidence>
<dbReference type="Proteomes" id="UP001652445">
    <property type="component" value="Unassembled WGS sequence"/>
</dbReference>
<name>A0ABT2URZ6_9BACL</name>
<evidence type="ECO:0000313" key="5">
    <source>
        <dbReference type="EMBL" id="MCU6797434.1"/>
    </source>
</evidence>
<dbReference type="Gene3D" id="1.10.10.10">
    <property type="entry name" value="Winged helix-like DNA-binding domain superfamily/Winged helix DNA-binding domain"/>
    <property type="match status" value="1"/>
</dbReference>
<keyword evidence="3" id="KW-0238">DNA-binding</keyword>
<keyword evidence="2" id="KW-0805">Transcription regulation</keyword>